<feature type="region of interest" description="Disordered" evidence="1">
    <location>
        <begin position="72"/>
        <end position="94"/>
    </location>
</feature>
<evidence type="ECO:0000313" key="3">
    <source>
        <dbReference type="EMBL" id="MFD2738596.1"/>
    </source>
</evidence>
<feature type="transmembrane region" description="Helical" evidence="2">
    <location>
        <begin position="40"/>
        <end position="63"/>
    </location>
</feature>
<reference evidence="4" key="1">
    <citation type="journal article" date="2019" name="Int. J. Syst. Evol. Microbiol.">
        <title>The Global Catalogue of Microorganisms (GCM) 10K type strain sequencing project: providing services to taxonomists for standard genome sequencing and annotation.</title>
        <authorList>
            <consortium name="The Broad Institute Genomics Platform"/>
            <consortium name="The Broad Institute Genome Sequencing Center for Infectious Disease"/>
            <person name="Wu L."/>
            <person name="Ma J."/>
        </authorList>
    </citation>
    <scope>NUCLEOTIDE SEQUENCE [LARGE SCALE GENOMIC DNA]</scope>
    <source>
        <strain evidence="4">TISTR 2562</strain>
    </source>
</reference>
<dbReference type="RefSeq" id="WP_386371458.1">
    <property type="nucleotide sequence ID" value="NZ_JBHUMP010000002.1"/>
</dbReference>
<evidence type="ECO:0000256" key="2">
    <source>
        <dbReference type="SAM" id="Phobius"/>
    </source>
</evidence>
<keyword evidence="2" id="KW-0812">Transmembrane</keyword>
<dbReference type="EMBL" id="JBHUMP010000002">
    <property type="protein sequence ID" value="MFD2738596.1"/>
    <property type="molecule type" value="Genomic_DNA"/>
</dbReference>
<name>A0ABW5U095_9RHOB</name>
<keyword evidence="2" id="KW-0472">Membrane</keyword>
<keyword evidence="4" id="KW-1185">Reference proteome</keyword>
<evidence type="ECO:0000256" key="1">
    <source>
        <dbReference type="SAM" id="MobiDB-lite"/>
    </source>
</evidence>
<dbReference type="Pfam" id="PF17272">
    <property type="entry name" value="DUF5337"/>
    <property type="match status" value="1"/>
</dbReference>
<organism evidence="3 4">
    <name type="scientific">Sulfitobacter aestuarii</name>
    <dbReference type="NCBI Taxonomy" id="2161676"/>
    <lineage>
        <taxon>Bacteria</taxon>
        <taxon>Pseudomonadati</taxon>
        <taxon>Pseudomonadota</taxon>
        <taxon>Alphaproteobacteria</taxon>
        <taxon>Rhodobacterales</taxon>
        <taxon>Roseobacteraceae</taxon>
        <taxon>Sulfitobacter</taxon>
    </lineage>
</organism>
<sequence>MQEADDRALARKGRMVALVIAGTMLLWIAAQWAGPALGLAGRYALLFDFAALAALFWAMVVIFQMWQARRVGQGNSAPKGRDSSSAPSGRDKRG</sequence>
<gene>
    <name evidence="3" type="ORF">ACFSUD_03340</name>
</gene>
<dbReference type="Proteomes" id="UP001597474">
    <property type="component" value="Unassembled WGS sequence"/>
</dbReference>
<keyword evidence="2" id="KW-1133">Transmembrane helix</keyword>
<proteinExistence type="predicted"/>
<evidence type="ECO:0000313" key="4">
    <source>
        <dbReference type="Proteomes" id="UP001597474"/>
    </source>
</evidence>
<protein>
    <submittedName>
        <fullName evidence="3">DUF5337 domain-containing protein</fullName>
    </submittedName>
</protein>
<comment type="caution">
    <text evidence="3">The sequence shown here is derived from an EMBL/GenBank/DDBJ whole genome shotgun (WGS) entry which is preliminary data.</text>
</comment>
<feature type="transmembrane region" description="Helical" evidence="2">
    <location>
        <begin position="15"/>
        <end position="34"/>
    </location>
</feature>
<accession>A0ABW5U095</accession>
<dbReference type="InterPro" id="IPR020308">
    <property type="entry name" value="Uncharacterised_Ynq1"/>
</dbReference>